<organism evidence="2 3">
    <name type="scientific">Plakobranchus ocellatus</name>
    <dbReference type="NCBI Taxonomy" id="259542"/>
    <lineage>
        <taxon>Eukaryota</taxon>
        <taxon>Metazoa</taxon>
        <taxon>Spiralia</taxon>
        <taxon>Lophotrochozoa</taxon>
        <taxon>Mollusca</taxon>
        <taxon>Gastropoda</taxon>
        <taxon>Heterobranchia</taxon>
        <taxon>Euthyneura</taxon>
        <taxon>Panpulmonata</taxon>
        <taxon>Sacoglossa</taxon>
        <taxon>Placobranchoidea</taxon>
        <taxon>Plakobranchidae</taxon>
        <taxon>Plakobranchus</taxon>
    </lineage>
</organism>
<accession>A0AAV4AUJ4</accession>
<reference evidence="2 3" key="1">
    <citation type="journal article" date="2021" name="Elife">
        <title>Chloroplast acquisition without the gene transfer in kleptoplastic sea slugs, Plakobranchus ocellatus.</title>
        <authorList>
            <person name="Maeda T."/>
            <person name="Takahashi S."/>
            <person name="Yoshida T."/>
            <person name="Shimamura S."/>
            <person name="Takaki Y."/>
            <person name="Nagai Y."/>
            <person name="Toyoda A."/>
            <person name="Suzuki Y."/>
            <person name="Arimoto A."/>
            <person name="Ishii H."/>
            <person name="Satoh N."/>
            <person name="Nishiyama T."/>
            <person name="Hasebe M."/>
            <person name="Maruyama T."/>
            <person name="Minagawa J."/>
            <person name="Obokata J."/>
            <person name="Shigenobu S."/>
        </authorList>
    </citation>
    <scope>NUCLEOTIDE SEQUENCE [LARGE SCALE GENOMIC DNA]</scope>
</reference>
<evidence type="ECO:0000313" key="3">
    <source>
        <dbReference type="Proteomes" id="UP000735302"/>
    </source>
</evidence>
<dbReference type="EMBL" id="BLXT01004140">
    <property type="protein sequence ID" value="GFO09984.1"/>
    <property type="molecule type" value="Genomic_DNA"/>
</dbReference>
<evidence type="ECO:0000256" key="1">
    <source>
        <dbReference type="SAM" id="MobiDB-lite"/>
    </source>
</evidence>
<protein>
    <submittedName>
        <fullName evidence="2">Uncharacterized protein</fullName>
    </submittedName>
</protein>
<proteinExistence type="predicted"/>
<name>A0AAV4AUJ4_9GAST</name>
<comment type="caution">
    <text evidence="2">The sequence shown here is derived from an EMBL/GenBank/DDBJ whole genome shotgun (WGS) entry which is preliminary data.</text>
</comment>
<feature type="region of interest" description="Disordered" evidence="1">
    <location>
        <begin position="1"/>
        <end position="81"/>
    </location>
</feature>
<gene>
    <name evidence="2" type="ORF">PoB_003648900</name>
</gene>
<evidence type="ECO:0000313" key="2">
    <source>
        <dbReference type="EMBL" id="GFO09984.1"/>
    </source>
</evidence>
<dbReference type="Proteomes" id="UP000735302">
    <property type="component" value="Unassembled WGS sequence"/>
</dbReference>
<dbReference type="AlphaFoldDB" id="A0AAV4AUJ4"/>
<keyword evidence="3" id="KW-1185">Reference proteome</keyword>
<sequence length="189" mass="21149">MQQKRMAYALLWSNPPSPISTRDTNSHRSSPPSPLSPTRDIEVQCLSLPSPKSPTRDTKGQCPSLSSPISPTRDIKSQFSTRSSSRERFYVRYLSKECIHQSCKFTNAAGKNGVATSNHNFYAQIRHRQYLPPGISIANAPISHRQYHPPGISNVNAPFRHIQYAASGISNVNLQLTMKKKVLFLTQTL</sequence>
<feature type="compositionally biased region" description="Polar residues" evidence="1">
    <location>
        <begin position="61"/>
        <end position="70"/>
    </location>
</feature>